<dbReference type="GO" id="GO:0006606">
    <property type="term" value="P:protein import into nucleus"/>
    <property type="evidence" value="ECO:0007669"/>
    <property type="project" value="TreeGrafter"/>
</dbReference>
<feature type="domain" description="Importin N-terminal" evidence="5">
    <location>
        <begin position="36"/>
        <end position="106"/>
    </location>
</feature>
<accession>A0A4Y9YYM9</accession>
<dbReference type="SUPFAM" id="SSF48371">
    <property type="entry name" value="ARM repeat"/>
    <property type="match status" value="1"/>
</dbReference>
<evidence type="ECO:0000256" key="3">
    <source>
        <dbReference type="ARBA" id="ARBA00022448"/>
    </source>
</evidence>
<dbReference type="OrthoDB" id="361693at2759"/>
<dbReference type="InterPro" id="IPR011989">
    <property type="entry name" value="ARM-like"/>
</dbReference>
<keyword evidence="4" id="KW-0539">Nucleus</keyword>
<evidence type="ECO:0000259" key="5">
    <source>
        <dbReference type="PROSITE" id="PS50166"/>
    </source>
</evidence>
<dbReference type="GO" id="GO:0031267">
    <property type="term" value="F:small GTPase binding"/>
    <property type="evidence" value="ECO:0007669"/>
    <property type="project" value="InterPro"/>
</dbReference>
<dbReference type="InterPro" id="IPR058669">
    <property type="entry name" value="TPR_IPO7/11-like"/>
</dbReference>
<dbReference type="GO" id="GO:0005829">
    <property type="term" value="C:cytosol"/>
    <property type="evidence" value="ECO:0007669"/>
    <property type="project" value="TreeGrafter"/>
</dbReference>
<dbReference type="PROSITE" id="PS50166">
    <property type="entry name" value="IMPORTIN_B_NT"/>
    <property type="match status" value="1"/>
</dbReference>
<comment type="similarity">
    <text evidence="2">Belongs to the importin beta family.</text>
</comment>
<organism evidence="6 7">
    <name type="scientific">Dentipellis fragilis</name>
    <dbReference type="NCBI Taxonomy" id="205917"/>
    <lineage>
        <taxon>Eukaryota</taxon>
        <taxon>Fungi</taxon>
        <taxon>Dikarya</taxon>
        <taxon>Basidiomycota</taxon>
        <taxon>Agaricomycotina</taxon>
        <taxon>Agaricomycetes</taxon>
        <taxon>Russulales</taxon>
        <taxon>Hericiaceae</taxon>
        <taxon>Dentipellis</taxon>
    </lineage>
</organism>
<comment type="subcellular location">
    <subcellularLocation>
        <location evidence="1">Nucleus</location>
    </subcellularLocation>
</comment>
<dbReference type="Pfam" id="PF03810">
    <property type="entry name" value="IBN_N"/>
    <property type="match status" value="1"/>
</dbReference>
<dbReference type="Gene3D" id="1.25.10.10">
    <property type="entry name" value="Leucine-rich Repeat Variant"/>
    <property type="match status" value="1"/>
</dbReference>
<protein>
    <recommendedName>
        <fullName evidence="5">Importin N-terminal domain-containing protein</fullName>
    </recommendedName>
</protein>
<name>A0A4Y9YYM9_9AGAM</name>
<dbReference type="AlphaFoldDB" id="A0A4Y9YYM9"/>
<dbReference type="PANTHER" id="PTHR10997">
    <property type="entry name" value="IMPORTIN-7, 8, 11"/>
    <property type="match status" value="1"/>
</dbReference>
<evidence type="ECO:0000313" key="7">
    <source>
        <dbReference type="Proteomes" id="UP000298327"/>
    </source>
</evidence>
<evidence type="ECO:0000256" key="1">
    <source>
        <dbReference type="ARBA" id="ARBA00004123"/>
    </source>
</evidence>
<dbReference type="STRING" id="205917.A0A4Y9YYM9"/>
<evidence type="ECO:0000256" key="2">
    <source>
        <dbReference type="ARBA" id="ARBA00007991"/>
    </source>
</evidence>
<dbReference type="EMBL" id="SEOQ01000183">
    <property type="protein sequence ID" value="TFY67716.1"/>
    <property type="molecule type" value="Genomic_DNA"/>
</dbReference>
<proteinExistence type="inferred from homology"/>
<evidence type="ECO:0000256" key="4">
    <source>
        <dbReference type="ARBA" id="ARBA00023242"/>
    </source>
</evidence>
<keyword evidence="7" id="KW-1185">Reference proteome</keyword>
<gene>
    <name evidence="6" type="ORF">EVG20_g3847</name>
</gene>
<reference evidence="6 7" key="1">
    <citation type="submission" date="2019-02" db="EMBL/GenBank/DDBJ databases">
        <title>Genome sequencing of the rare red list fungi Dentipellis fragilis.</title>
        <authorList>
            <person name="Buettner E."/>
            <person name="Kellner H."/>
        </authorList>
    </citation>
    <scope>NUCLEOTIDE SEQUENCE [LARGE SCALE GENOMIC DNA]</scope>
    <source>
        <strain evidence="6 7">DSM 105465</strain>
    </source>
</reference>
<dbReference type="InterPro" id="IPR001494">
    <property type="entry name" value="Importin-beta_N"/>
</dbReference>
<dbReference type="PANTHER" id="PTHR10997:SF7">
    <property type="entry name" value="IMPORTIN-11"/>
    <property type="match status" value="1"/>
</dbReference>
<dbReference type="Pfam" id="PF25758">
    <property type="entry name" value="TPR_IPO11"/>
    <property type="match status" value="1"/>
</dbReference>
<dbReference type="GO" id="GO:0005635">
    <property type="term" value="C:nuclear envelope"/>
    <property type="evidence" value="ECO:0007669"/>
    <property type="project" value="TreeGrafter"/>
</dbReference>
<comment type="caution">
    <text evidence="6">The sequence shown here is derived from an EMBL/GenBank/DDBJ whole genome shotgun (WGS) entry which is preliminary data.</text>
</comment>
<evidence type="ECO:0000313" key="6">
    <source>
        <dbReference type="EMBL" id="TFY67716.1"/>
    </source>
</evidence>
<dbReference type="InterPro" id="IPR016024">
    <property type="entry name" value="ARM-type_fold"/>
</dbReference>
<keyword evidence="3" id="KW-0813">Transport</keyword>
<sequence>MGKKATNPPPQHVSMQELYSVVCGAASQDPSEMLPASARLKEMLDLAGAYDALHDIAAQRSLPLAVRQLSMIQFKNAAVNHWRAKRLFSPEDKVRIRARCLAFLEEEDDTISRCNEVIVAKLGRQDFPTAWPSLVSDLMTRINGILEMRSASATTEPHSTLILQRALRVLNCLLKEFSKMKMMTGVNTMREVCCLPFNGKGEKLTPQKLFAQLHLPLSNQHSIVISAASSALSSSGITPRAFEDLAVAHLLFKAIMKLALWVWIRTRQDSYAQFEPWFLQFFQSTALQLRSLSEFRINLTMSLQTSGTVPDPTTTRSLDMLTRYIRTMGKFFRRLQQIDVPRFVALPTCDDIVSYYWDKVVQANASQSLIADSPVAVFPVRFLVQGMVIFKESLAQWSPSRKRGPGNGITLPKEFVERAVMLLVTNFMPLNPSDLEGWMADPEEWVHVEEKEDEQWEFEIRPCAERVLMTFSNQYAQYVSPLLAEAFQKMNSTPISDMQGVINKEAIYCAVGRCAHRLKDLIDFSGWLEIALVEVRSTDTNYLVLKRRIAWLIGKWVSDMCSTPNDNRIWQILLQLLYERGAGTEVVRLTAATAIRECVDTIDFNADMFIQFMESTVIELLRLIGDAESLESKRKVAGCLITIIDRAEARSVREHSDPLAVIVVPLVRESLAPTARVHIDEDALNLWSIALRNATSLNSYSGVSLADLFPLAISLLSENLDLLGKIMGIVESYFLMDATRIAQNYAITLFPAALQAMGQALSTNVKDILIGLELLFQLAPPSAYAEALHVTGLFASLIKTIMEDDADTTLLTHHIYIMARIAVADKTIFLQLMSATSNSQGVPETQLWEGLLDQWWRRFDNMYEPRHRKLAAMGIASLLSTGRQEVLQRLPTEIFNLWLDVFAELKEVLEKKDDGHDATLRLYWDQPQESFWNDTQGTVEYDRRKFIYDNDVIRTTALAPFIAHNLQQAEISCGGTQVMQNQYLAKADPDVTKQVMAAVFGK</sequence>
<dbReference type="Proteomes" id="UP000298327">
    <property type="component" value="Unassembled WGS sequence"/>
</dbReference>